<reference evidence="2" key="1">
    <citation type="journal article" date="2023" name="bioRxiv">
        <title>Improved chromosome-level genome assembly for marigold (Tagetes erecta).</title>
        <authorList>
            <person name="Jiang F."/>
            <person name="Yuan L."/>
            <person name="Wang S."/>
            <person name="Wang H."/>
            <person name="Xu D."/>
            <person name="Wang A."/>
            <person name="Fan W."/>
        </authorList>
    </citation>
    <scope>NUCLEOTIDE SEQUENCE</scope>
    <source>
        <strain evidence="2">WSJ</strain>
        <tissue evidence="2">Leaf</tissue>
    </source>
</reference>
<sequence>MSTFKDLIAISLTKIHINTNHIYIHTHSTVKLHTQRTLAPCRKSTQKPVTANQTPSSTANVNQHHYQQTKH</sequence>
<evidence type="ECO:0000313" key="3">
    <source>
        <dbReference type="Proteomes" id="UP001229421"/>
    </source>
</evidence>
<comment type="caution">
    <text evidence="2">The sequence shown here is derived from an EMBL/GenBank/DDBJ whole genome shotgun (WGS) entry which is preliminary data.</text>
</comment>
<feature type="compositionally biased region" description="Polar residues" evidence="1">
    <location>
        <begin position="46"/>
        <end position="71"/>
    </location>
</feature>
<dbReference type="Proteomes" id="UP001229421">
    <property type="component" value="Unassembled WGS sequence"/>
</dbReference>
<accession>A0AAD8KBF6</accession>
<evidence type="ECO:0000256" key="1">
    <source>
        <dbReference type="SAM" id="MobiDB-lite"/>
    </source>
</evidence>
<dbReference type="EMBL" id="JAUHHV010000007">
    <property type="protein sequence ID" value="KAK1419714.1"/>
    <property type="molecule type" value="Genomic_DNA"/>
</dbReference>
<keyword evidence="3" id="KW-1185">Reference proteome</keyword>
<protein>
    <submittedName>
        <fullName evidence="2">Uncharacterized protein</fullName>
    </submittedName>
</protein>
<feature type="region of interest" description="Disordered" evidence="1">
    <location>
        <begin position="41"/>
        <end position="71"/>
    </location>
</feature>
<proteinExistence type="predicted"/>
<evidence type="ECO:0000313" key="2">
    <source>
        <dbReference type="EMBL" id="KAK1419714.1"/>
    </source>
</evidence>
<organism evidence="2 3">
    <name type="scientific">Tagetes erecta</name>
    <name type="common">African marigold</name>
    <dbReference type="NCBI Taxonomy" id="13708"/>
    <lineage>
        <taxon>Eukaryota</taxon>
        <taxon>Viridiplantae</taxon>
        <taxon>Streptophyta</taxon>
        <taxon>Embryophyta</taxon>
        <taxon>Tracheophyta</taxon>
        <taxon>Spermatophyta</taxon>
        <taxon>Magnoliopsida</taxon>
        <taxon>eudicotyledons</taxon>
        <taxon>Gunneridae</taxon>
        <taxon>Pentapetalae</taxon>
        <taxon>asterids</taxon>
        <taxon>campanulids</taxon>
        <taxon>Asterales</taxon>
        <taxon>Asteraceae</taxon>
        <taxon>Asteroideae</taxon>
        <taxon>Heliantheae alliance</taxon>
        <taxon>Tageteae</taxon>
        <taxon>Tagetes</taxon>
    </lineage>
</organism>
<gene>
    <name evidence="2" type="ORF">QVD17_28993</name>
</gene>
<name>A0AAD8KBF6_TARER</name>
<dbReference type="AlphaFoldDB" id="A0AAD8KBF6"/>